<reference evidence="4 5" key="1">
    <citation type="submission" date="2018-09" db="EMBL/GenBank/DDBJ databases">
        <title>Genomic investigation of the strawberry pathogen Phytophthora fragariae indicates pathogenicity is determined by transcriptional variation in three key races.</title>
        <authorList>
            <person name="Adams T.M."/>
            <person name="Armitage A.D."/>
            <person name="Sobczyk M.K."/>
            <person name="Bates H.J."/>
            <person name="Dunwell J.M."/>
            <person name="Nellist C.F."/>
            <person name="Harrison R.J."/>
        </authorList>
    </citation>
    <scope>NUCLEOTIDE SEQUENCE [LARGE SCALE GENOMIC DNA]</scope>
    <source>
        <strain evidence="2 4">BC-23</strain>
        <strain evidence="3 5">NOV-77</strain>
    </source>
</reference>
<feature type="signal peptide" evidence="1">
    <location>
        <begin position="1"/>
        <end position="20"/>
    </location>
</feature>
<comment type="caution">
    <text evidence="3">The sequence shown here is derived from an EMBL/GenBank/DDBJ whole genome shotgun (WGS) entry which is preliminary data.</text>
</comment>
<protein>
    <recommendedName>
        <fullName evidence="6">RxLR effector protein</fullName>
    </recommendedName>
</protein>
<proteinExistence type="predicted"/>
<dbReference type="Proteomes" id="UP000476176">
    <property type="component" value="Unassembled WGS sequence"/>
</dbReference>
<evidence type="ECO:0000256" key="1">
    <source>
        <dbReference type="SAM" id="SignalP"/>
    </source>
</evidence>
<accession>A0A6G0QWE5</accession>
<gene>
    <name evidence="2" type="ORF">PF004_g21292</name>
    <name evidence="3" type="ORF">PF008_g21842</name>
</gene>
<evidence type="ECO:0000313" key="4">
    <source>
        <dbReference type="Proteomes" id="UP000476176"/>
    </source>
</evidence>
<name>A0A6G0QWE5_9STRA</name>
<dbReference type="Proteomes" id="UP000486351">
    <property type="component" value="Unassembled WGS sequence"/>
</dbReference>
<dbReference type="AlphaFoldDB" id="A0A6G0QWE5"/>
<evidence type="ECO:0000313" key="3">
    <source>
        <dbReference type="EMBL" id="KAE9304954.1"/>
    </source>
</evidence>
<sequence>MMGRLCSALLGALLLSGSAGWSVVVKSRAGRSRKRVEARFKPRSGRALVIGFQLESRLSHFRKRVSDRRRLVPGVWGKSRCLPRERQLGCKYVGPLTAPLDGGCGALAGPASMLSNTPQVGRVVTASEGEAGSGYELSRRTKVNSLEVAAEQHVSAADVLRAVSFRADCPTAAASSPGSAEGKAGAVCCTLLGRQQGRR</sequence>
<keyword evidence="1" id="KW-0732">Signal</keyword>
<organism evidence="3 5">
    <name type="scientific">Phytophthora fragariae</name>
    <dbReference type="NCBI Taxonomy" id="53985"/>
    <lineage>
        <taxon>Eukaryota</taxon>
        <taxon>Sar</taxon>
        <taxon>Stramenopiles</taxon>
        <taxon>Oomycota</taxon>
        <taxon>Peronosporomycetes</taxon>
        <taxon>Peronosporales</taxon>
        <taxon>Peronosporaceae</taxon>
        <taxon>Phytophthora</taxon>
    </lineage>
</organism>
<evidence type="ECO:0008006" key="6">
    <source>
        <dbReference type="Google" id="ProtNLM"/>
    </source>
</evidence>
<dbReference type="EMBL" id="QXFY01002000">
    <property type="protein sequence ID" value="KAE9304954.1"/>
    <property type="molecule type" value="Genomic_DNA"/>
</dbReference>
<evidence type="ECO:0000313" key="5">
    <source>
        <dbReference type="Proteomes" id="UP000486351"/>
    </source>
</evidence>
<feature type="chain" id="PRO_5033536836" description="RxLR effector protein" evidence="1">
    <location>
        <begin position="21"/>
        <end position="199"/>
    </location>
</feature>
<dbReference type="EMBL" id="QXGC01001994">
    <property type="protein sequence ID" value="KAE9192488.1"/>
    <property type="molecule type" value="Genomic_DNA"/>
</dbReference>
<evidence type="ECO:0000313" key="2">
    <source>
        <dbReference type="EMBL" id="KAE9192488.1"/>
    </source>
</evidence>